<reference evidence="10 11" key="1">
    <citation type="submission" date="2018-03" db="EMBL/GenBank/DDBJ databases">
        <title>Genomic Encyclopedia of Type Strains, Phase III (KMG-III): the genomes of soil and plant-associated and newly described type strains.</title>
        <authorList>
            <person name="Whitman W."/>
        </authorList>
    </citation>
    <scope>NUCLEOTIDE SEQUENCE [LARGE SCALE GENOMIC DNA]</scope>
    <source>
        <strain evidence="10 11">CGMCC 1.07653</strain>
    </source>
</reference>
<evidence type="ECO:0000313" key="11">
    <source>
        <dbReference type="Proteomes" id="UP000242310"/>
    </source>
</evidence>
<organism evidence="10 11">
    <name type="scientific">Salsuginibacillus halophilus</name>
    <dbReference type="NCBI Taxonomy" id="517424"/>
    <lineage>
        <taxon>Bacteria</taxon>
        <taxon>Bacillati</taxon>
        <taxon>Bacillota</taxon>
        <taxon>Bacilli</taxon>
        <taxon>Bacillales</taxon>
        <taxon>Bacillaceae</taxon>
        <taxon>Salsuginibacillus</taxon>
    </lineage>
</organism>
<dbReference type="GO" id="GO:0005886">
    <property type="term" value="C:plasma membrane"/>
    <property type="evidence" value="ECO:0007669"/>
    <property type="project" value="UniProtKB-SubCell"/>
</dbReference>
<evidence type="ECO:0000256" key="2">
    <source>
        <dbReference type="ARBA" id="ARBA00004953"/>
    </source>
</evidence>
<dbReference type="UniPathway" id="UPA00148"/>
<dbReference type="HAMAP" id="MF_00024">
    <property type="entry name" value="CobD_CbiB"/>
    <property type="match status" value="1"/>
</dbReference>
<sequence length="321" mass="35341">MLEHAWFSLIFYTIIGAVALELILGDPKRIPHPVIMMGKVIQRLERSLNSGRRRCLKGCALALIVPLGAAVVAIIVLLAAYWVHPLLFLFCHMYFVWTTIAIRGLQTAALHVYAPLREGDLLTARERLSWIVGRDTDGLNEGEIARGTVETVAENTSDGITAPLFWAAVGGAPLAFAYRAVNTLDSMVGYPNERYQAFGWASARLDDAVNWLPARLTAFTMWISSWVIPGSRRILALRITLRDAPKHPSPNGGWGEAMVAGLLGVQLGGVNMYEGEVSHRALLGEASRPLAAADIRRTVWYMHGGWVVFTAVVLVIFIWLS</sequence>
<keyword evidence="5 9" id="KW-0169">Cobalamin biosynthesis</keyword>
<dbReference type="Pfam" id="PF03186">
    <property type="entry name" value="CobD_Cbib"/>
    <property type="match status" value="1"/>
</dbReference>
<evidence type="ECO:0000256" key="8">
    <source>
        <dbReference type="ARBA" id="ARBA00023136"/>
    </source>
</evidence>
<keyword evidence="4 9" id="KW-1003">Cell membrane</keyword>
<dbReference type="OrthoDB" id="9811967at2"/>
<comment type="caution">
    <text evidence="10">The sequence shown here is derived from an EMBL/GenBank/DDBJ whole genome shotgun (WGS) entry which is preliminary data.</text>
</comment>
<comment type="pathway">
    <text evidence="2 9">Cofactor biosynthesis; adenosylcobalamin biosynthesis.</text>
</comment>
<dbReference type="InterPro" id="IPR004485">
    <property type="entry name" value="Cobalamin_biosynth_CobD/CbiB"/>
</dbReference>
<evidence type="ECO:0000256" key="4">
    <source>
        <dbReference type="ARBA" id="ARBA00022475"/>
    </source>
</evidence>
<dbReference type="PANTHER" id="PTHR34308:SF1">
    <property type="entry name" value="COBALAMIN BIOSYNTHESIS PROTEIN CBIB"/>
    <property type="match status" value="1"/>
</dbReference>
<comment type="similarity">
    <text evidence="3 9">Belongs to the CobD/CbiB family.</text>
</comment>
<dbReference type="AlphaFoldDB" id="A0A2P8HL16"/>
<keyword evidence="6 9" id="KW-0812">Transmembrane</keyword>
<accession>A0A2P8HL16</accession>
<proteinExistence type="inferred from homology"/>
<keyword evidence="11" id="KW-1185">Reference proteome</keyword>
<dbReference type="GO" id="GO:0015420">
    <property type="term" value="F:ABC-type vitamin B12 transporter activity"/>
    <property type="evidence" value="ECO:0007669"/>
    <property type="project" value="UniProtKB-UniRule"/>
</dbReference>
<evidence type="ECO:0000256" key="9">
    <source>
        <dbReference type="HAMAP-Rule" id="MF_00024"/>
    </source>
</evidence>
<dbReference type="NCBIfam" id="TIGR00380">
    <property type="entry name" value="cobal_cbiB"/>
    <property type="match status" value="1"/>
</dbReference>
<evidence type="ECO:0000256" key="1">
    <source>
        <dbReference type="ARBA" id="ARBA00004651"/>
    </source>
</evidence>
<dbReference type="Proteomes" id="UP000242310">
    <property type="component" value="Unassembled WGS sequence"/>
</dbReference>
<dbReference type="PANTHER" id="PTHR34308">
    <property type="entry name" value="COBALAMIN BIOSYNTHESIS PROTEIN CBIB"/>
    <property type="match status" value="1"/>
</dbReference>
<dbReference type="EMBL" id="PYAV01000005">
    <property type="protein sequence ID" value="PSL46917.1"/>
    <property type="molecule type" value="Genomic_DNA"/>
</dbReference>
<comment type="function">
    <text evidence="9">Converts cobyric acid to cobinamide by the addition of aminopropanol on the F carboxylic group.</text>
</comment>
<feature type="transmembrane region" description="Helical" evidence="9">
    <location>
        <begin position="298"/>
        <end position="320"/>
    </location>
</feature>
<gene>
    <name evidence="9" type="primary">cobD</name>
    <name evidence="10" type="ORF">B0H94_10568</name>
</gene>
<evidence type="ECO:0000256" key="7">
    <source>
        <dbReference type="ARBA" id="ARBA00022989"/>
    </source>
</evidence>
<keyword evidence="7 9" id="KW-1133">Transmembrane helix</keyword>
<feature type="transmembrane region" description="Helical" evidence="9">
    <location>
        <begin position="94"/>
        <end position="116"/>
    </location>
</feature>
<comment type="caution">
    <text evidence="9">Lacks conserved residue(s) required for the propagation of feature annotation.</text>
</comment>
<name>A0A2P8HL16_9BACI</name>
<feature type="transmembrane region" description="Helical" evidence="9">
    <location>
        <begin position="60"/>
        <end position="82"/>
    </location>
</feature>
<evidence type="ECO:0000313" key="10">
    <source>
        <dbReference type="EMBL" id="PSL46917.1"/>
    </source>
</evidence>
<protein>
    <recommendedName>
        <fullName evidence="9">Cobalamin biosynthesis protein CobD</fullName>
    </recommendedName>
</protein>
<evidence type="ECO:0000256" key="5">
    <source>
        <dbReference type="ARBA" id="ARBA00022573"/>
    </source>
</evidence>
<evidence type="ECO:0000256" key="6">
    <source>
        <dbReference type="ARBA" id="ARBA00022692"/>
    </source>
</evidence>
<dbReference type="GO" id="GO:0009236">
    <property type="term" value="P:cobalamin biosynthetic process"/>
    <property type="evidence" value="ECO:0007669"/>
    <property type="project" value="UniProtKB-UniRule"/>
</dbReference>
<keyword evidence="8 9" id="KW-0472">Membrane</keyword>
<comment type="subcellular location">
    <subcellularLocation>
        <location evidence="1 9">Cell membrane</location>
        <topology evidence="1 9">Multi-pass membrane protein</topology>
    </subcellularLocation>
</comment>
<dbReference type="RefSeq" id="WP_106588250.1">
    <property type="nucleotide sequence ID" value="NZ_PYAV01000005.1"/>
</dbReference>
<feature type="transmembrane region" description="Helical" evidence="9">
    <location>
        <begin position="6"/>
        <end position="24"/>
    </location>
</feature>
<dbReference type="GO" id="GO:0048472">
    <property type="term" value="F:threonine-phosphate decarboxylase activity"/>
    <property type="evidence" value="ECO:0007669"/>
    <property type="project" value="InterPro"/>
</dbReference>
<evidence type="ECO:0000256" key="3">
    <source>
        <dbReference type="ARBA" id="ARBA00006263"/>
    </source>
</evidence>